<accession>A0A1F6FGY7</accession>
<name>A0A1F6FGY7_9BACT</name>
<evidence type="ECO:0000313" key="1">
    <source>
        <dbReference type="EMBL" id="OGG85106.1"/>
    </source>
</evidence>
<dbReference type="EMBL" id="MFMM01000001">
    <property type="protein sequence ID" value="OGG85106.1"/>
    <property type="molecule type" value="Genomic_DNA"/>
</dbReference>
<reference evidence="1 2" key="1">
    <citation type="journal article" date="2016" name="Nat. Commun.">
        <title>Thousands of microbial genomes shed light on interconnected biogeochemical processes in an aquifer system.</title>
        <authorList>
            <person name="Anantharaman K."/>
            <person name="Brown C.T."/>
            <person name="Hug L.A."/>
            <person name="Sharon I."/>
            <person name="Castelle C.J."/>
            <person name="Probst A.J."/>
            <person name="Thomas B.C."/>
            <person name="Singh A."/>
            <person name="Wilkins M.J."/>
            <person name="Karaoz U."/>
            <person name="Brodie E.L."/>
            <person name="Williams K.H."/>
            <person name="Hubbard S.S."/>
            <person name="Banfield J.F."/>
        </authorList>
    </citation>
    <scope>NUCLEOTIDE SEQUENCE [LARGE SCALE GENOMIC DNA]</scope>
</reference>
<proteinExistence type="predicted"/>
<dbReference type="AlphaFoldDB" id="A0A1F6FGY7"/>
<gene>
    <name evidence="1" type="ORF">A3G90_03540</name>
</gene>
<comment type="caution">
    <text evidence="1">The sequence shown here is derived from an EMBL/GenBank/DDBJ whole genome shotgun (WGS) entry which is preliminary data.</text>
</comment>
<organism evidence="1 2">
    <name type="scientific">Candidatus Kaiserbacteria bacterium RIFCSPLOWO2_12_FULL_45_26</name>
    <dbReference type="NCBI Taxonomy" id="1798525"/>
    <lineage>
        <taxon>Bacteria</taxon>
        <taxon>Candidatus Kaiseribacteriota</taxon>
    </lineage>
</organism>
<dbReference type="Proteomes" id="UP000177325">
    <property type="component" value="Unassembled WGS sequence"/>
</dbReference>
<sequence>MRERFIGILLQYWNKDEVTVKSPSLRALPSLAGEVLKFDSITHFKKQNSPEGVLLNTLTP</sequence>
<protein>
    <submittedName>
        <fullName evidence="1">Uncharacterized protein</fullName>
    </submittedName>
</protein>
<evidence type="ECO:0000313" key="2">
    <source>
        <dbReference type="Proteomes" id="UP000177325"/>
    </source>
</evidence>